<dbReference type="SUPFAM" id="SSF56059">
    <property type="entry name" value="Glutathione synthetase ATP-binding domain-like"/>
    <property type="match status" value="1"/>
</dbReference>
<keyword evidence="3" id="KW-0436">Ligase</keyword>
<dbReference type="PANTHER" id="PTHR21621">
    <property type="entry name" value="RIBOSOMAL PROTEIN S6 MODIFICATION PROTEIN"/>
    <property type="match status" value="1"/>
</dbReference>
<organism evidence="3 4">
    <name type="scientific">Phaeospirillum tilakii</name>
    <dbReference type="NCBI Taxonomy" id="741673"/>
    <lineage>
        <taxon>Bacteria</taxon>
        <taxon>Pseudomonadati</taxon>
        <taxon>Pseudomonadota</taxon>
        <taxon>Alphaproteobacteria</taxon>
        <taxon>Rhodospirillales</taxon>
        <taxon>Rhodospirillaceae</taxon>
        <taxon>Phaeospirillum</taxon>
    </lineage>
</organism>
<gene>
    <name evidence="3" type="ORF">ACFSNB_05665</name>
</gene>
<dbReference type="InterPro" id="IPR011761">
    <property type="entry name" value="ATP-grasp"/>
</dbReference>
<dbReference type="GO" id="GO:0016874">
    <property type="term" value="F:ligase activity"/>
    <property type="evidence" value="ECO:0007669"/>
    <property type="project" value="UniProtKB-KW"/>
</dbReference>
<dbReference type="Gene3D" id="3.30.1490.20">
    <property type="entry name" value="ATP-grasp fold, A domain"/>
    <property type="match status" value="1"/>
</dbReference>
<dbReference type="PANTHER" id="PTHR21621:SF0">
    <property type="entry name" value="BETA-CITRYLGLUTAMATE SYNTHASE B-RELATED"/>
    <property type="match status" value="1"/>
</dbReference>
<dbReference type="EMBL" id="JBHUIY010000007">
    <property type="protein sequence ID" value="MFD2233287.1"/>
    <property type="molecule type" value="Genomic_DNA"/>
</dbReference>
<dbReference type="RefSeq" id="WP_377315067.1">
    <property type="nucleotide sequence ID" value="NZ_JBHUIY010000007.1"/>
</dbReference>
<name>A0ABW5C900_9PROT</name>
<dbReference type="PROSITE" id="PS50975">
    <property type="entry name" value="ATP_GRASP"/>
    <property type="match status" value="1"/>
</dbReference>
<dbReference type="Proteomes" id="UP001597296">
    <property type="component" value="Unassembled WGS sequence"/>
</dbReference>
<feature type="domain" description="ATP-grasp" evidence="2">
    <location>
        <begin position="66"/>
        <end position="313"/>
    </location>
</feature>
<accession>A0ABW5C900</accession>
<protein>
    <submittedName>
        <fullName evidence="3">RimK family alpha-L-glutamate ligase</fullName>
    </submittedName>
</protein>
<proteinExistence type="predicted"/>
<keyword evidence="4" id="KW-1185">Reference proteome</keyword>
<dbReference type="InterPro" id="IPR013815">
    <property type="entry name" value="ATP_grasp_subdomain_1"/>
</dbReference>
<dbReference type="Gene3D" id="3.30.470.20">
    <property type="entry name" value="ATP-grasp fold, B domain"/>
    <property type="match status" value="2"/>
</dbReference>
<keyword evidence="1" id="KW-0547">Nucleotide-binding</keyword>
<sequence>MQNQSRILVAVLRDYCARRGLTLTPLCDDWAFVLEGGGRRHLVFGYDLGLNRSTALQVANDKAATHQILTLAGLPSVEHLLFHAPAMAEYIPLPGNWRPMLAYFHRHGGDVVCKPNTGTGGIGVQRVRSEAELEAAVHPLFAAGRSLCLSPFLAIEREVRVVVVGGRGKLAYEKKRPALTGDGATPLFDLLRAEIARQPAAARLLEQEALSGRLGGLDRVPARGETVTLGWKHNLAWGNRPELLDPAAAAPLLALAEAAAAAIGIEVASIDLVETADGLAVIEINAGLMMESFARVSPAFHTRAAALYAEALDRVFAPAGEPR</sequence>
<evidence type="ECO:0000313" key="3">
    <source>
        <dbReference type="EMBL" id="MFD2233287.1"/>
    </source>
</evidence>
<comment type="caution">
    <text evidence="3">The sequence shown here is derived from an EMBL/GenBank/DDBJ whole genome shotgun (WGS) entry which is preliminary data.</text>
</comment>
<evidence type="ECO:0000259" key="2">
    <source>
        <dbReference type="PROSITE" id="PS50975"/>
    </source>
</evidence>
<reference evidence="4" key="1">
    <citation type="journal article" date="2019" name="Int. J. Syst. Evol. Microbiol.">
        <title>The Global Catalogue of Microorganisms (GCM) 10K type strain sequencing project: providing services to taxonomists for standard genome sequencing and annotation.</title>
        <authorList>
            <consortium name="The Broad Institute Genomics Platform"/>
            <consortium name="The Broad Institute Genome Sequencing Center for Infectious Disease"/>
            <person name="Wu L."/>
            <person name="Ma J."/>
        </authorList>
    </citation>
    <scope>NUCLEOTIDE SEQUENCE [LARGE SCALE GENOMIC DNA]</scope>
    <source>
        <strain evidence="4">KCTC 15012</strain>
    </source>
</reference>
<keyword evidence="1" id="KW-0067">ATP-binding</keyword>
<evidence type="ECO:0000256" key="1">
    <source>
        <dbReference type="PROSITE-ProRule" id="PRU00409"/>
    </source>
</evidence>
<evidence type="ECO:0000313" key="4">
    <source>
        <dbReference type="Proteomes" id="UP001597296"/>
    </source>
</evidence>